<feature type="domain" description="Gryzun putative trafficking through Golgi" evidence="2">
    <location>
        <begin position="396"/>
        <end position="518"/>
    </location>
</feature>
<proteinExistence type="predicted"/>
<evidence type="ECO:0000256" key="1">
    <source>
        <dbReference type="SAM" id="MobiDB-lite"/>
    </source>
</evidence>
<dbReference type="InterPro" id="IPR012880">
    <property type="entry name" value="Gryzun"/>
</dbReference>
<dbReference type="PANTHER" id="PTHR14374:SF0">
    <property type="entry name" value="TRAFFICKING PROTEIN PARTICLE COMPLEX SUBUNIT 11"/>
    <property type="match status" value="1"/>
</dbReference>
<dbReference type="EMBL" id="JAAAHW010006401">
    <property type="protein sequence ID" value="KAF9961828.1"/>
    <property type="molecule type" value="Genomic_DNA"/>
</dbReference>
<protein>
    <submittedName>
        <fullName evidence="3">Trafficking protein particle complex subunit 11</fullName>
    </submittedName>
</protein>
<accession>A0A9P6M1T9</accession>
<sequence>MEQVVKVVKVTLGIVTNNWNVALEFPLQDLTQEQDQTQQHHHHMPSEGEPPKRQWLDVQNSTETSAPKLRLKNLDRGVRRTAELRIVPRESKVEIKALFKSPAYLDELFPIKIKVRNGEICPVVMEMDVDVQPIDPSIESQDSIILNAQAPIAAGTTETVQSLKGIRLLLSPTSRNTDRKEGEIPVGQWAEQIVYVRALEIPTPRAIVCRVRYQISLDKDQTKTWTEKQHSFRVLFIPPFDAEVDYILQPAGIHKDCGPGDVKKELPSILEPNRVDEKHGAVMIPALMQKEEYLLSTRVNNEGPWPVEVISSGAAAPREASSSGGLSRSHSIRRPGERKTLQEMGVHVELIESGVFAPSDLAEHNKGVCVQQWRPGNLQSFNHLVRVVAADLEIAPELIDIGFLRIQWRRYEEDDAQKVPYAITNVPLQPLTLPKAEVYMTVDLPKFAQINKPFTVRYQIHNPTGKLHELSMTIEPSEGMVYAGTMQTVIKLLPYASHPIQMNCYPLNAGLVRLPRVKLVEEVLVKVRGAMSLSGTRESTVSATTTTAGIEPVTIFVKPEAGIIE</sequence>
<evidence type="ECO:0000259" key="2">
    <source>
        <dbReference type="Pfam" id="PF07919"/>
    </source>
</evidence>
<organism evidence="3 4">
    <name type="scientific">Modicella reniformis</name>
    <dbReference type="NCBI Taxonomy" id="1440133"/>
    <lineage>
        <taxon>Eukaryota</taxon>
        <taxon>Fungi</taxon>
        <taxon>Fungi incertae sedis</taxon>
        <taxon>Mucoromycota</taxon>
        <taxon>Mortierellomycotina</taxon>
        <taxon>Mortierellomycetes</taxon>
        <taxon>Mortierellales</taxon>
        <taxon>Mortierellaceae</taxon>
        <taxon>Modicella</taxon>
    </lineage>
</organism>
<dbReference type="AlphaFoldDB" id="A0A9P6M1T9"/>
<evidence type="ECO:0000313" key="3">
    <source>
        <dbReference type="EMBL" id="KAF9961828.1"/>
    </source>
</evidence>
<feature type="region of interest" description="Disordered" evidence="1">
    <location>
        <begin position="33"/>
        <end position="53"/>
    </location>
</feature>
<dbReference type="Pfam" id="PF07919">
    <property type="entry name" value="Gryzun"/>
    <property type="match status" value="1"/>
</dbReference>
<dbReference type="PANTHER" id="PTHR14374">
    <property type="entry name" value="FOIE GRAS"/>
    <property type="match status" value="1"/>
</dbReference>
<evidence type="ECO:0000313" key="4">
    <source>
        <dbReference type="Proteomes" id="UP000749646"/>
    </source>
</evidence>
<keyword evidence="4" id="KW-1185">Reference proteome</keyword>
<gene>
    <name evidence="3" type="primary">TRAPPC11</name>
    <name evidence="3" type="ORF">BGZ65_010128</name>
</gene>
<dbReference type="OrthoDB" id="6278596at2759"/>
<feature type="region of interest" description="Disordered" evidence="1">
    <location>
        <begin position="314"/>
        <end position="338"/>
    </location>
</feature>
<name>A0A9P6M1T9_9FUNG</name>
<reference evidence="3" key="1">
    <citation type="journal article" date="2020" name="Fungal Divers.">
        <title>Resolving the Mortierellaceae phylogeny through synthesis of multi-gene phylogenetics and phylogenomics.</title>
        <authorList>
            <person name="Vandepol N."/>
            <person name="Liber J."/>
            <person name="Desiro A."/>
            <person name="Na H."/>
            <person name="Kennedy M."/>
            <person name="Barry K."/>
            <person name="Grigoriev I.V."/>
            <person name="Miller A.N."/>
            <person name="O'Donnell K."/>
            <person name="Stajich J.E."/>
            <person name="Bonito G."/>
        </authorList>
    </citation>
    <scope>NUCLEOTIDE SEQUENCE</scope>
    <source>
        <strain evidence="3">MES-2147</strain>
    </source>
</reference>
<comment type="caution">
    <text evidence="3">The sequence shown here is derived from an EMBL/GenBank/DDBJ whole genome shotgun (WGS) entry which is preliminary data.</text>
</comment>
<dbReference type="Proteomes" id="UP000749646">
    <property type="component" value="Unassembled WGS sequence"/>
</dbReference>
<feature type="compositionally biased region" description="Basic and acidic residues" evidence="1">
    <location>
        <begin position="44"/>
        <end position="53"/>
    </location>
</feature>